<dbReference type="InterPro" id="IPR009056">
    <property type="entry name" value="Cyt_c-like_dom"/>
</dbReference>
<dbReference type="Pfam" id="PF00034">
    <property type="entry name" value="Cytochrom_C"/>
    <property type="match status" value="1"/>
</dbReference>
<dbReference type="InterPro" id="IPR002327">
    <property type="entry name" value="Cyt_c_1A/1B"/>
</dbReference>
<feature type="domain" description="Cytochrome c" evidence="8">
    <location>
        <begin position="27"/>
        <end position="124"/>
    </location>
</feature>
<dbReference type="OrthoDB" id="9805828at2"/>
<dbReference type="PROSITE" id="PS51007">
    <property type="entry name" value="CYTC"/>
    <property type="match status" value="1"/>
</dbReference>
<dbReference type="PROSITE" id="PS51257">
    <property type="entry name" value="PROKAR_LIPOPROTEIN"/>
    <property type="match status" value="1"/>
</dbReference>
<dbReference type="PANTHER" id="PTHR11961">
    <property type="entry name" value="CYTOCHROME C"/>
    <property type="match status" value="1"/>
</dbReference>
<keyword evidence="4" id="KW-0249">Electron transport</keyword>
<dbReference type="InterPro" id="IPR036909">
    <property type="entry name" value="Cyt_c-like_dom_sf"/>
</dbReference>
<accession>A0A193G7V7</accession>
<feature type="signal peptide" evidence="7">
    <location>
        <begin position="1"/>
        <end position="22"/>
    </location>
</feature>
<evidence type="ECO:0000259" key="8">
    <source>
        <dbReference type="PROSITE" id="PS51007"/>
    </source>
</evidence>
<keyword evidence="7" id="KW-0732">Signal</keyword>
<dbReference type="Proteomes" id="UP000091926">
    <property type="component" value="Chromosome"/>
</dbReference>
<dbReference type="SUPFAM" id="SSF46626">
    <property type="entry name" value="Cytochrome c"/>
    <property type="match status" value="1"/>
</dbReference>
<gene>
    <name evidence="9" type="ORF">BAU07_01115</name>
</gene>
<evidence type="ECO:0000313" key="10">
    <source>
        <dbReference type="Proteomes" id="UP000091926"/>
    </source>
</evidence>
<name>A0A193G7V7_9BORD</name>
<dbReference type="GO" id="GO:0046872">
    <property type="term" value="F:metal ion binding"/>
    <property type="evidence" value="ECO:0007669"/>
    <property type="project" value="UniProtKB-KW"/>
</dbReference>
<keyword evidence="3 6" id="KW-0479">Metal-binding</keyword>
<dbReference type="KEGG" id="bfz:BAU07_01115"/>
<dbReference type="PRINTS" id="PR00604">
    <property type="entry name" value="CYTCHRMECIAB"/>
</dbReference>
<evidence type="ECO:0000256" key="3">
    <source>
        <dbReference type="ARBA" id="ARBA00022723"/>
    </source>
</evidence>
<keyword evidence="10" id="KW-1185">Reference proteome</keyword>
<keyword evidence="2 6" id="KW-0349">Heme</keyword>
<dbReference type="STRING" id="463014.BAU07_01115"/>
<evidence type="ECO:0000256" key="2">
    <source>
        <dbReference type="ARBA" id="ARBA00022617"/>
    </source>
</evidence>
<dbReference type="RefSeq" id="WP_066652887.1">
    <property type="nucleotide sequence ID" value="NZ_CBCSCL010000002.1"/>
</dbReference>
<keyword evidence="5 6" id="KW-0408">Iron</keyword>
<dbReference type="EMBL" id="CP016172">
    <property type="protein sequence ID" value="ANN75910.1"/>
    <property type="molecule type" value="Genomic_DNA"/>
</dbReference>
<proteinExistence type="predicted"/>
<organism evidence="9 10">
    <name type="scientific">Bordetella flabilis</name>
    <dbReference type="NCBI Taxonomy" id="463014"/>
    <lineage>
        <taxon>Bacteria</taxon>
        <taxon>Pseudomonadati</taxon>
        <taxon>Pseudomonadota</taxon>
        <taxon>Betaproteobacteria</taxon>
        <taxon>Burkholderiales</taxon>
        <taxon>Alcaligenaceae</taxon>
        <taxon>Bordetella</taxon>
    </lineage>
</organism>
<dbReference type="AlphaFoldDB" id="A0A193G7V7"/>
<evidence type="ECO:0000256" key="5">
    <source>
        <dbReference type="ARBA" id="ARBA00023004"/>
    </source>
</evidence>
<dbReference type="GO" id="GO:0020037">
    <property type="term" value="F:heme binding"/>
    <property type="evidence" value="ECO:0007669"/>
    <property type="project" value="InterPro"/>
</dbReference>
<dbReference type="GO" id="GO:0009055">
    <property type="term" value="F:electron transfer activity"/>
    <property type="evidence" value="ECO:0007669"/>
    <property type="project" value="InterPro"/>
</dbReference>
<reference evidence="9 10" key="1">
    <citation type="submission" date="2016-06" db="EMBL/GenBank/DDBJ databases">
        <title>Complete genome sequences of Bordetella bronchialis and Bordetella flabilis.</title>
        <authorList>
            <person name="LiPuma J.J."/>
            <person name="Spilker T."/>
        </authorList>
    </citation>
    <scope>NUCLEOTIDE SEQUENCE [LARGE SCALE GENOMIC DNA]</scope>
    <source>
        <strain evidence="9 10">AU10664</strain>
    </source>
</reference>
<sequence length="127" mass="13283">MNRSTSAFLTLATLACAVPLGAARADGDIGRGKAAFAQCAACHSVTGANGVGPHLDGVFGREAGKVAGFRYSPNMQKSTTKWDDKTLDEFLAAPMRVVPGTTMPINVPNAQMRQDLVAYLKSLNAGK</sequence>
<protein>
    <recommendedName>
        <fullName evidence="8">Cytochrome c domain-containing protein</fullName>
    </recommendedName>
</protein>
<evidence type="ECO:0000256" key="4">
    <source>
        <dbReference type="ARBA" id="ARBA00022982"/>
    </source>
</evidence>
<feature type="chain" id="PRO_5008258630" description="Cytochrome c domain-containing protein" evidence="7">
    <location>
        <begin position="23"/>
        <end position="127"/>
    </location>
</feature>
<evidence type="ECO:0000256" key="6">
    <source>
        <dbReference type="PROSITE-ProRule" id="PRU00433"/>
    </source>
</evidence>
<evidence type="ECO:0000313" key="9">
    <source>
        <dbReference type="EMBL" id="ANN75910.1"/>
    </source>
</evidence>
<evidence type="ECO:0000256" key="7">
    <source>
        <dbReference type="SAM" id="SignalP"/>
    </source>
</evidence>
<evidence type="ECO:0000256" key="1">
    <source>
        <dbReference type="ARBA" id="ARBA00022448"/>
    </source>
</evidence>
<keyword evidence="1" id="KW-0813">Transport</keyword>
<dbReference type="Gene3D" id="1.10.760.10">
    <property type="entry name" value="Cytochrome c-like domain"/>
    <property type="match status" value="1"/>
</dbReference>